<dbReference type="FunFam" id="2.20.70.10:FF:000024">
    <property type="entry name" value="Rho GTPase activating protein 12"/>
    <property type="match status" value="1"/>
</dbReference>
<gene>
    <name evidence="14" type="primary">Arhgap12</name>
</gene>
<dbReference type="Pfam" id="PF16618">
    <property type="entry name" value="SH3-WW_linker"/>
    <property type="match status" value="1"/>
</dbReference>
<dbReference type="SMART" id="SM00326">
    <property type="entry name" value="SH3"/>
    <property type="match status" value="1"/>
</dbReference>
<dbReference type="Ensembl" id="ENSPEMT00000038764.1">
    <property type="protein sequence ID" value="ENSPEMP00000036282.1"/>
    <property type="gene ID" value="ENSPEMG00000019343.2"/>
</dbReference>
<dbReference type="SUPFAM" id="SSF48350">
    <property type="entry name" value="GTPase activation domain, GAP"/>
    <property type="match status" value="1"/>
</dbReference>
<keyword evidence="15" id="KW-1185">Reference proteome</keyword>
<evidence type="ECO:0000256" key="9">
    <source>
        <dbReference type="SAM" id="MobiDB-lite"/>
    </source>
</evidence>
<evidence type="ECO:0000256" key="8">
    <source>
        <dbReference type="PROSITE-ProRule" id="PRU00192"/>
    </source>
</evidence>
<dbReference type="CDD" id="cd00201">
    <property type="entry name" value="WW"/>
    <property type="match status" value="1"/>
</dbReference>
<dbReference type="InterPro" id="IPR000198">
    <property type="entry name" value="RhoGAP_dom"/>
</dbReference>
<reference evidence="14" key="3">
    <citation type="submission" date="2025-09" db="UniProtKB">
        <authorList>
            <consortium name="Ensembl"/>
        </authorList>
    </citation>
    <scope>IDENTIFICATION</scope>
</reference>
<dbReference type="InterPro" id="IPR050729">
    <property type="entry name" value="Rho-GAP"/>
</dbReference>
<evidence type="ECO:0000256" key="5">
    <source>
        <dbReference type="ARBA" id="ARBA00055252"/>
    </source>
</evidence>
<feature type="region of interest" description="Disordered" evidence="9">
    <location>
        <begin position="530"/>
        <end position="581"/>
    </location>
</feature>
<dbReference type="Gene3D" id="2.20.70.10">
    <property type="match status" value="1"/>
</dbReference>
<evidence type="ECO:0000256" key="4">
    <source>
        <dbReference type="ARBA" id="ARBA00022737"/>
    </source>
</evidence>
<name>A0A8C8W672_PERMB</name>
<dbReference type="SMART" id="SM00233">
    <property type="entry name" value="PH"/>
    <property type="match status" value="1"/>
</dbReference>
<feature type="domain" description="PH" evidence="11">
    <location>
        <begin position="424"/>
        <end position="525"/>
    </location>
</feature>
<dbReference type="InterPro" id="IPR001849">
    <property type="entry name" value="PH_domain"/>
</dbReference>
<feature type="compositionally biased region" description="Polar residues" evidence="9">
    <location>
        <begin position="155"/>
        <end position="172"/>
    </location>
</feature>
<sequence length="797" mass="90418">MAERSGKTAAGQVYIEVEYDYEYEAKDRKIVIRQGERYLLVKKTNDDWWQVRPDENSKAFYVPAQYVKEVTRKALMPPVKQAAGLPNHSVKPVQSLHLQRSTENVNKMPELSSFGKPPSSVQGTVLIRDANQNFGSSYNSGQTLNLSLDLTHNNGKFNSDSHSPKVSSQNRTRLFGHFPGPEFLDVEKTSFSQEQSCDSAGEGSERTHQDSESGDELSSSSTEQMRATTPPNQGRPDSPVYANLQELKISQSALPPLPGSPAIQVHGEWETHKDSSGRCYYYNRATQERTWKPPRWARDPGTSRDFQSPGEQEWLKHVDDQGRQYYYSADGSRSEWELPKYNASSQQQREIIKSRSLDRRLQEPIVLTKWRHSTIVLDTNDKDSPTTTKLCLPENESSPTSSKHQDPASSLKGQEKYGLLNVTKITENGKKVRKNWLSSWAVLQGSSLLFTKTQGSSTSWFGSNQSKPEFTVDLKGATIEMASKDKSSKKNVFELKTRQGTELLIQSDNDAVINDWFKVLSSTINNQAAAEADEAVEEEAPDSPGVEKQDKEKDQKELKKLRSMKGSSMDSSEQKKTKKNLKKFLTRRPTLQAVREKGYIKDQVFGSNLANLCQRENGTVPKFVKLCIEHVEEHGLDVDGIYRVSGNLAVIQKLRFAVNHDEKLDLNDSKWEDIHVITGALKMFFRELPEPLFTFNHFNDFVNAIKQDPRQRVTAVKDLIRQLPKPNQDTMQILFRHLKRVIENGEKNRMTYQSIAIVFGPTLLKPERETGNIAVHTVYQNQIVELILLELSTVFGR</sequence>
<reference evidence="14" key="2">
    <citation type="submission" date="2025-08" db="UniProtKB">
        <authorList>
            <consortium name="Ensembl"/>
        </authorList>
    </citation>
    <scope>IDENTIFICATION</scope>
</reference>
<dbReference type="FunFam" id="2.30.30.40:FF:000056">
    <property type="entry name" value="rho GTPase-activating protein 12 isoform X1"/>
    <property type="match status" value="1"/>
</dbReference>
<feature type="compositionally biased region" description="Polar residues" evidence="9">
    <location>
        <begin position="189"/>
        <end position="198"/>
    </location>
</feature>
<dbReference type="InterPro" id="IPR008936">
    <property type="entry name" value="Rho_GTPase_activation_prot"/>
</dbReference>
<dbReference type="AlphaFoldDB" id="A0A8C8W672"/>
<dbReference type="Gene3D" id="2.30.30.40">
    <property type="entry name" value="SH3 Domains"/>
    <property type="match status" value="1"/>
</dbReference>
<feature type="domain" description="WW" evidence="12">
    <location>
        <begin position="308"/>
        <end position="341"/>
    </location>
</feature>
<keyword evidence="4" id="KW-0677">Repeat</keyword>
<dbReference type="InterPro" id="IPR011993">
    <property type="entry name" value="PH-like_dom_sf"/>
</dbReference>
<comment type="function">
    <text evidence="5">GTPase activator for the Rho-type GTPases by converting them to an inactive GDP-bound state.</text>
</comment>
<dbReference type="CDD" id="cd13233">
    <property type="entry name" value="PH_ARHGAP9-like"/>
    <property type="match status" value="1"/>
</dbReference>
<feature type="region of interest" description="Disordered" evidence="9">
    <location>
        <begin position="378"/>
        <end position="413"/>
    </location>
</feature>
<feature type="compositionally biased region" description="Acidic residues" evidence="9">
    <location>
        <begin position="531"/>
        <end position="541"/>
    </location>
</feature>
<feature type="region of interest" description="Disordered" evidence="9">
    <location>
        <begin position="155"/>
        <end position="239"/>
    </location>
</feature>
<dbReference type="PROSITE" id="PS50238">
    <property type="entry name" value="RHOGAP"/>
    <property type="match status" value="1"/>
</dbReference>
<dbReference type="InterPro" id="IPR036020">
    <property type="entry name" value="WW_dom_sf"/>
</dbReference>
<keyword evidence="3" id="KW-0597">Phosphoprotein</keyword>
<dbReference type="CDD" id="cd12070">
    <property type="entry name" value="SH3_ARHGAP12"/>
    <property type="match status" value="1"/>
</dbReference>
<dbReference type="SUPFAM" id="SSF50044">
    <property type="entry name" value="SH3-domain"/>
    <property type="match status" value="1"/>
</dbReference>
<feature type="compositionally biased region" description="Basic and acidic residues" evidence="9">
    <location>
        <begin position="545"/>
        <end position="560"/>
    </location>
</feature>
<feature type="compositionally biased region" description="Polar residues" evidence="9">
    <location>
        <begin position="222"/>
        <end position="232"/>
    </location>
</feature>
<dbReference type="RefSeq" id="XP_042133870.1">
    <property type="nucleotide sequence ID" value="XM_042277936.2"/>
</dbReference>
<dbReference type="InterPro" id="IPR035491">
    <property type="entry name" value="ARHGAP12_SH3"/>
</dbReference>
<dbReference type="GO" id="GO:0005737">
    <property type="term" value="C:cytoplasm"/>
    <property type="evidence" value="ECO:0007669"/>
    <property type="project" value="TreeGrafter"/>
</dbReference>
<dbReference type="CDD" id="cd04403">
    <property type="entry name" value="RhoGAP_ARHGAP27_15_12_9"/>
    <property type="match status" value="1"/>
</dbReference>
<feature type="compositionally biased region" description="Polar residues" evidence="9">
    <location>
        <begin position="385"/>
        <end position="412"/>
    </location>
</feature>
<dbReference type="PROSITE" id="PS50002">
    <property type="entry name" value="SH3"/>
    <property type="match status" value="1"/>
</dbReference>
<dbReference type="FunFam" id="2.30.29.30:FF:000100">
    <property type="entry name" value="Rho GTPase activating protein 12"/>
    <property type="match status" value="1"/>
</dbReference>
<dbReference type="SMART" id="SM00456">
    <property type="entry name" value="WW"/>
    <property type="match status" value="2"/>
</dbReference>
<evidence type="ECO:0000256" key="6">
    <source>
        <dbReference type="ARBA" id="ARBA00070232"/>
    </source>
</evidence>
<dbReference type="Gene3D" id="2.30.29.30">
    <property type="entry name" value="Pleckstrin-homology domain (PH domain)/Phosphotyrosine-binding domain (PTB)"/>
    <property type="match status" value="1"/>
</dbReference>
<reference evidence="14 15" key="1">
    <citation type="submission" date="2018-10" db="EMBL/GenBank/DDBJ databases">
        <title>Improved assembly of the deer mouse Peromyscus maniculatus genome.</title>
        <authorList>
            <person name="Lassance J.-M."/>
            <person name="Hoekstra H.E."/>
        </authorList>
    </citation>
    <scope>NUCLEOTIDE SEQUENCE [LARGE SCALE GENOMIC DNA]</scope>
</reference>
<organism evidence="14 15">
    <name type="scientific">Peromyscus maniculatus bairdii</name>
    <name type="common">Prairie deer mouse</name>
    <dbReference type="NCBI Taxonomy" id="230844"/>
    <lineage>
        <taxon>Eukaryota</taxon>
        <taxon>Metazoa</taxon>
        <taxon>Chordata</taxon>
        <taxon>Craniata</taxon>
        <taxon>Vertebrata</taxon>
        <taxon>Euteleostomi</taxon>
        <taxon>Mammalia</taxon>
        <taxon>Eutheria</taxon>
        <taxon>Euarchontoglires</taxon>
        <taxon>Glires</taxon>
        <taxon>Rodentia</taxon>
        <taxon>Myomorpha</taxon>
        <taxon>Muroidea</taxon>
        <taxon>Cricetidae</taxon>
        <taxon>Neotominae</taxon>
        <taxon>Peromyscus</taxon>
    </lineage>
</organism>
<evidence type="ECO:0000259" key="12">
    <source>
        <dbReference type="PROSITE" id="PS50020"/>
    </source>
</evidence>
<evidence type="ECO:0000256" key="1">
    <source>
        <dbReference type="ARBA" id="ARBA00022443"/>
    </source>
</evidence>
<dbReference type="CTD" id="94134"/>
<dbReference type="Pfam" id="PF00397">
    <property type="entry name" value="WW"/>
    <property type="match status" value="1"/>
</dbReference>
<keyword evidence="2" id="KW-0343">GTPase activation</keyword>
<evidence type="ECO:0000259" key="13">
    <source>
        <dbReference type="PROSITE" id="PS50238"/>
    </source>
</evidence>
<dbReference type="SUPFAM" id="SSF50729">
    <property type="entry name" value="PH domain-like"/>
    <property type="match status" value="1"/>
</dbReference>
<evidence type="ECO:0000256" key="7">
    <source>
        <dbReference type="ARBA" id="ARBA00083383"/>
    </source>
</evidence>
<feature type="domain" description="SH3" evidence="10">
    <location>
        <begin position="10"/>
        <end position="72"/>
    </location>
</feature>
<dbReference type="SMART" id="SM00324">
    <property type="entry name" value="RhoGAP"/>
    <property type="match status" value="1"/>
</dbReference>
<dbReference type="GO" id="GO:0007165">
    <property type="term" value="P:signal transduction"/>
    <property type="evidence" value="ECO:0007669"/>
    <property type="project" value="InterPro"/>
</dbReference>
<dbReference type="InterPro" id="IPR001202">
    <property type="entry name" value="WW_dom"/>
</dbReference>
<keyword evidence="1 8" id="KW-0728">SH3 domain</keyword>
<dbReference type="PANTHER" id="PTHR23176:SF107">
    <property type="entry name" value="RHO GTPASE-ACTIVATING PROTEIN 12"/>
    <property type="match status" value="1"/>
</dbReference>
<dbReference type="InterPro" id="IPR036028">
    <property type="entry name" value="SH3-like_dom_sf"/>
</dbReference>
<dbReference type="Pfam" id="PF00169">
    <property type="entry name" value="PH"/>
    <property type="match status" value="1"/>
</dbReference>
<evidence type="ECO:0000259" key="11">
    <source>
        <dbReference type="PROSITE" id="PS50003"/>
    </source>
</evidence>
<dbReference type="PANTHER" id="PTHR23176">
    <property type="entry name" value="RHO/RAC/CDC GTPASE-ACTIVATING PROTEIN"/>
    <property type="match status" value="1"/>
</dbReference>
<dbReference type="Proteomes" id="UP000694547">
    <property type="component" value="Chromosome 5"/>
</dbReference>
<dbReference type="Pfam" id="PF00620">
    <property type="entry name" value="RhoGAP"/>
    <property type="match status" value="1"/>
</dbReference>
<dbReference type="GeneID" id="102919148"/>
<dbReference type="GO" id="GO:0005096">
    <property type="term" value="F:GTPase activator activity"/>
    <property type="evidence" value="ECO:0007669"/>
    <property type="project" value="UniProtKB-KW"/>
</dbReference>
<dbReference type="FunFam" id="1.10.555.10:FF:000003">
    <property type="entry name" value="Putative rho GTPase-activating protein 12"/>
    <property type="match status" value="1"/>
</dbReference>
<feature type="domain" description="Rho-GAP" evidence="13">
    <location>
        <begin position="607"/>
        <end position="795"/>
    </location>
</feature>
<dbReference type="InterPro" id="IPR001452">
    <property type="entry name" value="SH3_domain"/>
</dbReference>
<feature type="domain" description="WW" evidence="12">
    <location>
        <begin position="263"/>
        <end position="296"/>
    </location>
</feature>
<proteinExistence type="predicted"/>
<dbReference type="SUPFAM" id="SSF51045">
    <property type="entry name" value="WW domain"/>
    <property type="match status" value="2"/>
</dbReference>
<dbReference type="Gene3D" id="1.10.555.10">
    <property type="entry name" value="Rho GTPase activation protein"/>
    <property type="match status" value="1"/>
</dbReference>
<evidence type="ECO:0000313" key="14">
    <source>
        <dbReference type="Ensembl" id="ENSPEMP00000036282.1"/>
    </source>
</evidence>
<evidence type="ECO:0000313" key="15">
    <source>
        <dbReference type="Proteomes" id="UP000694547"/>
    </source>
</evidence>
<dbReference type="GeneTree" id="ENSGT00950000182860"/>
<feature type="region of interest" description="Disordered" evidence="9">
    <location>
        <begin position="293"/>
        <end position="313"/>
    </location>
</feature>
<accession>A0A8C8W672</accession>
<protein>
    <recommendedName>
        <fullName evidence="6">Rho GTPase-activating protein 12</fullName>
    </recommendedName>
    <alternativeName>
        <fullName evidence="7">Rho-type GTPase-activating protein 12</fullName>
    </alternativeName>
</protein>
<evidence type="ECO:0000256" key="2">
    <source>
        <dbReference type="ARBA" id="ARBA00022468"/>
    </source>
</evidence>
<dbReference type="PROSITE" id="PS50003">
    <property type="entry name" value="PH_DOMAIN"/>
    <property type="match status" value="1"/>
</dbReference>
<evidence type="ECO:0000259" key="10">
    <source>
        <dbReference type="PROSITE" id="PS50002"/>
    </source>
</evidence>
<dbReference type="PROSITE" id="PS50020">
    <property type="entry name" value="WW_DOMAIN_2"/>
    <property type="match status" value="2"/>
</dbReference>
<feature type="compositionally biased region" description="Basic and acidic residues" evidence="9">
    <location>
        <begin position="293"/>
        <end position="302"/>
    </location>
</feature>
<evidence type="ECO:0000256" key="3">
    <source>
        <dbReference type="ARBA" id="ARBA00022553"/>
    </source>
</evidence>